<evidence type="ECO:0000313" key="4">
    <source>
        <dbReference type="Proteomes" id="UP000618319"/>
    </source>
</evidence>
<dbReference type="InterPro" id="IPR036291">
    <property type="entry name" value="NAD(P)-bd_dom_sf"/>
</dbReference>
<comment type="similarity">
    <text evidence="1">Belongs to the short-chain dehydrogenases/reductases (SDR) family.</text>
</comment>
<keyword evidence="4" id="KW-1185">Reference proteome</keyword>
<keyword evidence="2" id="KW-0560">Oxidoreductase</keyword>
<dbReference type="Gene3D" id="3.40.50.720">
    <property type="entry name" value="NAD(P)-binding Rossmann-like Domain"/>
    <property type="match status" value="1"/>
</dbReference>
<gene>
    <name evidence="3" type="ORF">C4F40_12165</name>
</gene>
<dbReference type="EMBL" id="PSKQ01000021">
    <property type="protein sequence ID" value="MBE8721477.1"/>
    <property type="molecule type" value="Genomic_DNA"/>
</dbReference>
<dbReference type="PANTHER" id="PTHR42760">
    <property type="entry name" value="SHORT-CHAIN DEHYDROGENASES/REDUCTASES FAMILY MEMBER"/>
    <property type="match status" value="1"/>
</dbReference>
<evidence type="ECO:0000256" key="1">
    <source>
        <dbReference type="ARBA" id="ARBA00006484"/>
    </source>
</evidence>
<dbReference type="InterPro" id="IPR020904">
    <property type="entry name" value="Sc_DH/Rdtase_CS"/>
</dbReference>
<dbReference type="Proteomes" id="UP000618319">
    <property type="component" value="Unassembled WGS sequence"/>
</dbReference>
<dbReference type="PANTHER" id="PTHR42760:SF133">
    <property type="entry name" value="3-OXOACYL-[ACYL-CARRIER-PROTEIN] REDUCTASE"/>
    <property type="match status" value="1"/>
</dbReference>
<protein>
    <submittedName>
        <fullName evidence="3">Short-chain dehydrogenase</fullName>
    </submittedName>
</protein>
<dbReference type="InterPro" id="IPR002347">
    <property type="entry name" value="SDR_fam"/>
</dbReference>
<dbReference type="Pfam" id="PF13561">
    <property type="entry name" value="adh_short_C2"/>
    <property type="match status" value="1"/>
</dbReference>
<reference evidence="3 4" key="1">
    <citation type="submission" date="2018-02" db="EMBL/GenBank/DDBJ databases">
        <title>Sphingobacterium KA21.</title>
        <authorList>
            <person name="Vasarhelyi B.M."/>
            <person name="Deshmukh S."/>
            <person name="Balint B."/>
            <person name="Kukolya J."/>
        </authorList>
    </citation>
    <scope>NUCLEOTIDE SEQUENCE [LARGE SCALE GENOMIC DNA]</scope>
    <source>
        <strain evidence="3 4">Ka21</strain>
    </source>
</reference>
<dbReference type="NCBIfam" id="NF005559">
    <property type="entry name" value="PRK07231.1"/>
    <property type="match status" value="1"/>
</dbReference>
<organism evidence="3 4">
    <name type="scientific">Sphingobacterium pedocola</name>
    <dbReference type="NCBI Taxonomy" id="2082722"/>
    <lineage>
        <taxon>Bacteria</taxon>
        <taxon>Pseudomonadati</taxon>
        <taxon>Bacteroidota</taxon>
        <taxon>Sphingobacteriia</taxon>
        <taxon>Sphingobacteriales</taxon>
        <taxon>Sphingobacteriaceae</taxon>
        <taxon>Sphingobacterium</taxon>
    </lineage>
</organism>
<dbReference type="PRINTS" id="PR00080">
    <property type="entry name" value="SDRFAMILY"/>
</dbReference>
<dbReference type="SUPFAM" id="SSF51735">
    <property type="entry name" value="NAD(P)-binding Rossmann-fold domains"/>
    <property type="match status" value="1"/>
</dbReference>
<evidence type="ECO:0000256" key="2">
    <source>
        <dbReference type="ARBA" id="ARBA00023002"/>
    </source>
</evidence>
<dbReference type="RefSeq" id="WP_196939434.1">
    <property type="nucleotide sequence ID" value="NZ_MU158690.1"/>
</dbReference>
<proteinExistence type="inferred from homology"/>
<dbReference type="PROSITE" id="PS00061">
    <property type="entry name" value="ADH_SHORT"/>
    <property type="match status" value="1"/>
</dbReference>
<comment type="caution">
    <text evidence="3">The sequence shown here is derived from an EMBL/GenBank/DDBJ whole genome shotgun (WGS) entry which is preliminary data.</text>
</comment>
<dbReference type="PRINTS" id="PR00081">
    <property type="entry name" value="GDHRDH"/>
</dbReference>
<name>A0ABR9TA09_9SPHI</name>
<accession>A0ABR9TA09</accession>
<evidence type="ECO:0000313" key="3">
    <source>
        <dbReference type="EMBL" id="MBE8721477.1"/>
    </source>
</evidence>
<sequence>MGKLNNKVALITGSDSGIGRAIAEAYGEEGAIVIITYHSDREGAENAAAFLSSNNVEHSVFQLDVSNEQSVHDVFEKVVAKYGKIDILVNNAGVNGRNVSVQDMDTEVFDTCIKTNLYGPFFCSRAYLRLRKREQLSGKIINISSIHEEVVTAGSSDYNASKGGLKNFSRSLALELAADNIQVNNIAPGMILTEMNQEAMDDKAVRNEKEQHIPVKKAGRPTDIKAAAVFLATTDSDYITGSTITIDGGLSIHLGQGA</sequence>